<organism evidence="2">
    <name type="scientific">Salmonella enterica</name>
    <name type="common">Salmonella choleraesuis</name>
    <dbReference type="NCBI Taxonomy" id="28901"/>
    <lineage>
        <taxon>Bacteria</taxon>
        <taxon>Pseudomonadati</taxon>
        <taxon>Pseudomonadota</taxon>
        <taxon>Gammaproteobacteria</taxon>
        <taxon>Enterobacterales</taxon>
        <taxon>Enterobacteriaceae</taxon>
        <taxon>Salmonella</taxon>
    </lineage>
</organism>
<name>A0A402TM48_SALER</name>
<evidence type="ECO:0000313" key="2">
    <source>
        <dbReference type="EMBL" id="MIT92024.1"/>
    </source>
</evidence>
<feature type="region of interest" description="Disordered" evidence="1">
    <location>
        <begin position="265"/>
        <end position="284"/>
    </location>
</feature>
<dbReference type="Proteomes" id="UP000839515">
    <property type="component" value="Unassembled WGS sequence"/>
</dbReference>
<dbReference type="EMBL" id="RSTU01000014">
    <property type="protein sequence ID" value="MIT92024.1"/>
    <property type="molecule type" value="Genomic_DNA"/>
</dbReference>
<accession>A0A402TM48</accession>
<feature type="compositionally biased region" description="Polar residues" evidence="1">
    <location>
        <begin position="271"/>
        <end position="284"/>
    </location>
</feature>
<protein>
    <submittedName>
        <fullName evidence="2">Uncharacterized protein</fullName>
    </submittedName>
</protein>
<evidence type="ECO:0000256" key="1">
    <source>
        <dbReference type="SAM" id="MobiDB-lite"/>
    </source>
</evidence>
<proteinExistence type="predicted"/>
<dbReference type="AlphaFoldDB" id="A0A402TM48"/>
<sequence>MVHQLICLIGAGGVSKVFHMFLNQSCLSQKTKATPKDRQWLRTKPEQFSRYPAGGLVKIIQPQIEGERCCQMVTVTRVQKCALDYSGSLGFRRWRRLISPLAAVTRKPAVLSPSSFTCSISSRSSSGSLTDTCSDLLFFLPVAITDPPVFGWCSVCTKKNQIQLLTWCSPVFILVVFTLFYGQKTAKPGSVGALTGLLTTIDSVDNEVAMKEHITQSQIVFLPYVFAVDPSDGEFYQMISGIEQRLLDCVKAALNEAGVAWIDPHTKDRSQPATTDSVEGSDNA</sequence>
<comment type="caution">
    <text evidence="2">The sequence shown here is derived from an EMBL/GenBank/DDBJ whole genome shotgun (WGS) entry which is preliminary data.</text>
</comment>
<reference evidence="2" key="1">
    <citation type="submission" date="2018-08" db="EMBL/GenBank/DDBJ databases">
        <authorList>
            <consortium name="GenomeTrakr network: Whole genome sequencing for foodborne pathogen traceback"/>
        </authorList>
    </citation>
    <scope>NUCLEOTIDE SEQUENCE [LARGE SCALE GENOMIC DNA]</scope>
    <source>
        <strain evidence="2">CFSAN034428</strain>
    </source>
</reference>
<gene>
    <name evidence="2" type="ORF">ATP91_17265</name>
</gene>